<dbReference type="InterPro" id="IPR001789">
    <property type="entry name" value="Sig_transdc_resp-reg_receiver"/>
</dbReference>
<accession>A0A3E3J236</accession>
<dbReference type="RefSeq" id="WP_117530587.1">
    <property type="nucleotide sequence ID" value="NZ_JBKVAZ010000004.1"/>
</dbReference>
<dbReference type="SUPFAM" id="SSF52172">
    <property type="entry name" value="CheY-like"/>
    <property type="match status" value="1"/>
</dbReference>
<gene>
    <name evidence="9" type="ORF">DWY69_04270</name>
</gene>
<evidence type="ECO:0000256" key="4">
    <source>
        <dbReference type="ARBA" id="ARBA00023163"/>
    </source>
</evidence>
<dbReference type="AlphaFoldDB" id="A0A3E3J236"/>
<evidence type="ECO:0000256" key="1">
    <source>
        <dbReference type="ARBA" id="ARBA00018672"/>
    </source>
</evidence>
<evidence type="ECO:0000313" key="10">
    <source>
        <dbReference type="Proteomes" id="UP000261166"/>
    </source>
</evidence>
<evidence type="ECO:0000259" key="8">
    <source>
        <dbReference type="PROSITE" id="PS50110"/>
    </source>
</evidence>
<dbReference type="InterPro" id="IPR011006">
    <property type="entry name" value="CheY-like_superfamily"/>
</dbReference>
<dbReference type="PROSITE" id="PS50110">
    <property type="entry name" value="RESPONSE_REGULATORY"/>
    <property type="match status" value="1"/>
</dbReference>
<comment type="function">
    <text evidence="5">May play the central regulatory role in sporulation. It may be an element of the effector pathway responsible for the activation of sporulation genes in response to nutritional stress. Spo0A may act in concert with spo0H (a sigma factor) to control the expression of some genes that are critical to the sporulation process.</text>
</comment>
<dbReference type="InterPro" id="IPR018060">
    <property type="entry name" value="HTH_AraC"/>
</dbReference>
<evidence type="ECO:0000256" key="6">
    <source>
        <dbReference type="PROSITE-ProRule" id="PRU00169"/>
    </source>
</evidence>
<evidence type="ECO:0000256" key="2">
    <source>
        <dbReference type="ARBA" id="ARBA00023015"/>
    </source>
</evidence>
<dbReference type="PANTHER" id="PTHR43280:SF2">
    <property type="entry name" value="HTH-TYPE TRANSCRIPTIONAL REGULATOR EXSA"/>
    <property type="match status" value="1"/>
</dbReference>
<feature type="domain" description="HTH araC/xylS-type" evidence="7">
    <location>
        <begin position="414"/>
        <end position="512"/>
    </location>
</feature>
<dbReference type="SMART" id="SM00342">
    <property type="entry name" value="HTH_ARAC"/>
    <property type="match status" value="1"/>
</dbReference>
<keyword evidence="2" id="KW-0805">Transcription regulation</keyword>
<feature type="domain" description="Response regulatory" evidence="8">
    <location>
        <begin position="3"/>
        <end position="120"/>
    </location>
</feature>
<evidence type="ECO:0000313" key="9">
    <source>
        <dbReference type="EMBL" id="RGE73408.1"/>
    </source>
</evidence>
<keyword evidence="6" id="KW-0597">Phosphoprotein</keyword>
<dbReference type="GO" id="GO:0003700">
    <property type="term" value="F:DNA-binding transcription factor activity"/>
    <property type="evidence" value="ECO:0007669"/>
    <property type="project" value="InterPro"/>
</dbReference>
<dbReference type="Pfam" id="PF12833">
    <property type="entry name" value="HTH_18"/>
    <property type="match status" value="1"/>
</dbReference>
<dbReference type="GO" id="GO:0043565">
    <property type="term" value="F:sequence-specific DNA binding"/>
    <property type="evidence" value="ECO:0007669"/>
    <property type="project" value="InterPro"/>
</dbReference>
<dbReference type="EMBL" id="QVLU01000003">
    <property type="protein sequence ID" value="RGE73408.1"/>
    <property type="molecule type" value="Genomic_DNA"/>
</dbReference>
<keyword evidence="4" id="KW-0804">Transcription</keyword>
<evidence type="ECO:0000256" key="3">
    <source>
        <dbReference type="ARBA" id="ARBA00023125"/>
    </source>
</evidence>
<dbReference type="InterPro" id="IPR009057">
    <property type="entry name" value="Homeodomain-like_sf"/>
</dbReference>
<proteinExistence type="predicted"/>
<dbReference type="CDD" id="cd17536">
    <property type="entry name" value="REC_YesN-like"/>
    <property type="match status" value="1"/>
</dbReference>
<feature type="modified residue" description="4-aspartylphosphate" evidence="6">
    <location>
        <position position="55"/>
    </location>
</feature>
<name>A0A3E3J236_9FIRM</name>
<sequence length="519" mass="60710">MRKVLIVDDDWLILEDIRKLIRWESCDFQVPLLAQSAGQALKIMEKEPVDLVITDISMPEVSGVDFIRAARKRYPDTVFAVLSNYDDFIYVKEAMKAGAAEYLLKYEIEAENLKRFLSQMAKRIQEERRSALDREKILRMQRDAQNDLRRLFWQQLFQGDLNDEQLCTQARRLELPVKGGAWVPVVAVLEDRGRKREEDRVWKAVEEAEFHAGGETKIFGTLLKPELLFLMIYIPEVSFLLLTAILTQVIRNLRESFLCEDIPAFLCSGKICMQLKELREGIGVLLEYDYFRFYSGYDTVRSNVRKPVKGRFPEEEWERVMAAMITEGPDKLEEKWQIFAEMIVRVQPPETEMKKWVITKLWQQLGRSDALQAALTQLESADTCELFLEQLKQVITDCGQANIILRKIGRKEIRETVQFLYSHYNENITLDQLADNACMSRTYFCKVFKEEVGSSYTDFLNKIRIEQAKQLLCKSNLHTREIADRTGFPDYRYFCRLFKQQTGKTCGEYRKSCLTEKNV</sequence>
<dbReference type="Gene3D" id="1.10.10.60">
    <property type="entry name" value="Homeodomain-like"/>
    <property type="match status" value="2"/>
</dbReference>
<dbReference type="PROSITE" id="PS01124">
    <property type="entry name" value="HTH_ARAC_FAMILY_2"/>
    <property type="match status" value="1"/>
</dbReference>
<evidence type="ECO:0000259" key="7">
    <source>
        <dbReference type="PROSITE" id="PS01124"/>
    </source>
</evidence>
<dbReference type="SMART" id="SM00448">
    <property type="entry name" value="REC"/>
    <property type="match status" value="1"/>
</dbReference>
<organism evidence="9 10">
    <name type="scientific">Eisenbergiella massiliensis</name>
    <dbReference type="NCBI Taxonomy" id="1720294"/>
    <lineage>
        <taxon>Bacteria</taxon>
        <taxon>Bacillati</taxon>
        <taxon>Bacillota</taxon>
        <taxon>Clostridia</taxon>
        <taxon>Lachnospirales</taxon>
        <taxon>Lachnospiraceae</taxon>
        <taxon>Eisenbergiella</taxon>
    </lineage>
</organism>
<dbReference type="PANTHER" id="PTHR43280">
    <property type="entry name" value="ARAC-FAMILY TRANSCRIPTIONAL REGULATOR"/>
    <property type="match status" value="1"/>
</dbReference>
<dbReference type="GO" id="GO:0000160">
    <property type="term" value="P:phosphorelay signal transduction system"/>
    <property type="evidence" value="ECO:0007669"/>
    <property type="project" value="InterPro"/>
</dbReference>
<dbReference type="Proteomes" id="UP000261166">
    <property type="component" value="Unassembled WGS sequence"/>
</dbReference>
<protein>
    <recommendedName>
        <fullName evidence="1">Stage 0 sporulation protein A homolog</fullName>
    </recommendedName>
</protein>
<dbReference type="OrthoDB" id="9794370at2"/>
<evidence type="ECO:0000256" key="5">
    <source>
        <dbReference type="ARBA" id="ARBA00024867"/>
    </source>
</evidence>
<comment type="caution">
    <text evidence="9">The sequence shown here is derived from an EMBL/GenBank/DDBJ whole genome shotgun (WGS) entry which is preliminary data.</text>
</comment>
<reference evidence="9 10" key="1">
    <citation type="submission" date="2018-08" db="EMBL/GenBank/DDBJ databases">
        <title>A genome reference for cultivated species of the human gut microbiota.</title>
        <authorList>
            <person name="Zou Y."/>
            <person name="Xue W."/>
            <person name="Luo G."/>
        </authorList>
    </citation>
    <scope>NUCLEOTIDE SEQUENCE [LARGE SCALE GENOMIC DNA]</scope>
    <source>
        <strain evidence="9 10">AF26-4BH</strain>
    </source>
</reference>
<dbReference type="Pfam" id="PF00072">
    <property type="entry name" value="Response_reg"/>
    <property type="match status" value="1"/>
</dbReference>
<keyword evidence="3" id="KW-0238">DNA-binding</keyword>
<dbReference type="Gene3D" id="3.40.50.2300">
    <property type="match status" value="1"/>
</dbReference>
<dbReference type="SUPFAM" id="SSF46689">
    <property type="entry name" value="Homeodomain-like"/>
    <property type="match status" value="2"/>
</dbReference>